<accession>A0A4U6XU22</accession>
<sequence>MAAESLNLIDKLLDAGLEEDNSDPYKLMDALKKYIPKVRSQRTPLACWSTSSIRVLLRITRHSMTRSKRAQYVCSRTTSLVGEDSDPITVLSSVPEEPSSLKHPELN</sequence>
<gene>
    <name evidence="2" type="ORF">CTA1_11475</name>
</gene>
<organism evidence="2 3">
    <name type="scientific">Colletotrichum tanaceti</name>
    <dbReference type="NCBI Taxonomy" id="1306861"/>
    <lineage>
        <taxon>Eukaryota</taxon>
        <taxon>Fungi</taxon>
        <taxon>Dikarya</taxon>
        <taxon>Ascomycota</taxon>
        <taxon>Pezizomycotina</taxon>
        <taxon>Sordariomycetes</taxon>
        <taxon>Hypocreomycetidae</taxon>
        <taxon>Glomerellales</taxon>
        <taxon>Glomerellaceae</taxon>
        <taxon>Colletotrichum</taxon>
        <taxon>Colletotrichum destructivum species complex</taxon>
    </lineage>
</organism>
<reference evidence="2 3" key="1">
    <citation type="journal article" date="2019" name="PLoS ONE">
        <title>Comparative genome analysis indicates high evolutionary potential of pathogenicity genes in Colletotrichum tanaceti.</title>
        <authorList>
            <person name="Lelwala R.V."/>
            <person name="Korhonen P.K."/>
            <person name="Young N.D."/>
            <person name="Scott J.B."/>
            <person name="Ades P.A."/>
            <person name="Gasser R.B."/>
            <person name="Taylor P.W.J."/>
        </authorList>
    </citation>
    <scope>NUCLEOTIDE SEQUENCE [LARGE SCALE GENOMIC DNA]</scope>
    <source>
        <strain evidence="2">BRIP57314</strain>
    </source>
</reference>
<protein>
    <submittedName>
        <fullName evidence="2">Uncharacterized protein</fullName>
    </submittedName>
</protein>
<dbReference type="EMBL" id="PJEX01000009">
    <property type="protein sequence ID" value="TKW59454.1"/>
    <property type="molecule type" value="Genomic_DNA"/>
</dbReference>
<evidence type="ECO:0000313" key="2">
    <source>
        <dbReference type="EMBL" id="TKW59454.1"/>
    </source>
</evidence>
<feature type="region of interest" description="Disordered" evidence="1">
    <location>
        <begin position="85"/>
        <end position="107"/>
    </location>
</feature>
<comment type="caution">
    <text evidence="2">The sequence shown here is derived from an EMBL/GenBank/DDBJ whole genome shotgun (WGS) entry which is preliminary data.</text>
</comment>
<evidence type="ECO:0000313" key="3">
    <source>
        <dbReference type="Proteomes" id="UP000310108"/>
    </source>
</evidence>
<keyword evidence="3" id="KW-1185">Reference proteome</keyword>
<dbReference type="AlphaFoldDB" id="A0A4U6XU22"/>
<name>A0A4U6XU22_9PEZI</name>
<evidence type="ECO:0000256" key="1">
    <source>
        <dbReference type="SAM" id="MobiDB-lite"/>
    </source>
</evidence>
<proteinExistence type="predicted"/>
<dbReference type="Proteomes" id="UP000310108">
    <property type="component" value="Unassembled WGS sequence"/>
</dbReference>